<reference evidence="1 2" key="1">
    <citation type="journal article" date="2016" name="Sci. Rep.">
        <title>Evaluation of genetic diversity among strains of the human gut commensal Bifidobacterium adolescentis.</title>
        <authorList>
            <person name="Duranti S."/>
            <person name="Milani C."/>
            <person name="Lugli G.A."/>
            <person name="Mancabelli L."/>
            <person name="Turroni F."/>
            <person name="Ferrario C."/>
            <person name="Mangifesta M."/>
            <person name="Viappiani A."/>
            <person name="Sanchez B."/>
            <person name="Margolles A."/>
            <person name="van Sinderen D."/>
            <person name="Ventura M."/>
        </authorList>
    </citation>
    <scope>NUCLEOTIDE SEQUENCE [LARGE SCALE GENOMIC DNA]</scope>
    <source>
        <strain evidence="1 2">487B</strain>
    </source>
</reference>
<dbReference type="EMBL" id="LNKD01000008">
    <property type="protein sequence ID" value="OSG84662.1"/>
    <property type="molecule type" value="Genomic_DNA"/>
</dbReference>
<organism evidence="1 2">
    <name type="scientific">Bifidobacterium adolescentis</name>
    <dbReference type="NCBI Taxonomy" id="1680"/>
    <lineage>
        <taxon>Bacteria</taxon>
        <taxon>Bacillati</taxon>
        <taxon>Actinomycetota</taxon>
        <taxon>Actinomycetes</taxon>
        <taxon>Bifidobacteriales</taxon>
        <taxon>Bifidobacteriaceae</taxon>
        <taxon>Bifidobacterium</taxon>
    </lineage>
</organism>
<evidence type="ECO:0000313" key="2">
    <source>
        <dbReference type="Proteomes" id="UP000193377"/>
    </source>
</evidence>
<dbReference type="RefSeq" id="WP_085393574.1">
    <property type="nucleotide sequence ID" value="NZ_LNKD01000008.1"/>
</dbReference>
<sequence>MNENELKERAVHSLLQSKLGKVAPAEAFVIGWRKGWDEAIDMAVEILRNELDKDGENES</sequence>
<gene>
    <name evidence="1" type="ORF">B0487_2149</name>
</gene>
<dbReference type="AlphaFoldDB" id="A0A1X2YR75"/>
<name>A0A1X2YR75_BIFAD</name>
<proteinExistence type="predicted"/>
<evidence type="ECO:0000313" key="1">
    <source>
        <dbReference type="EMBL" id="OSG84662.1"/>
    </source>
</evidence>
<comment type="caution">
    <text evidence="1">The sequence shown here is derived from an EMBL/GenBank/DDBJ whole genome shotgun (WGS) entry which is preliminary data.</text>
</comment>
<dbReference type="Proteomes" id="UP000193377">
    <property type="component" value="Unassembled WGS sequence"/>
</dbReference>
<protein>
    <submittedName>
        <fullName evidence="1">Uncharacterized protein</fullName>
    </submittedName>
</protein>
<accession>A0A1X2YR75</accession>